<accession>A0A285HM88</accession>
<dbReference type="InterPro" id="IPR018540">
    <property type="entry name" value="Spo0E-like"/>
</dbReference>
<keyword evidence="2" id="KW-1185">Reference proteome</keyword>
<dbReference type="InterPro" id="IPR036638">
    <property type="entry name" value="HLH_DNA-bd_sf"/>
</dbReference>
<dbReference type="RefSeq" id="WP_097018669.1">
    <property type="nucleotide sequence ID" value="NZ_OBDZ01000021.1"/>
</dbReference>
<dbReference type="AlphaFoldDB" id="A0A285HM88"/>
<evidence type="ECO:0000313" key="2">
    <source>
        <dbReference type="Proteomes" id="UP000219573"/>
    </source>
</evidence>
<dbReference type="SUPFAM" id="SSF140500">
    <property type="entry name" value="BAS1536-like"/>
    <property type="match status" value="1"/>
</dbReference>
<proteinExistence type="predicted"/>
<dbReference type="GO" id="GO:0046983">
    <property type="term" value="F:protein dimerization activity"/>
    <property type="evidence" value="ECO:0007669"/>
    <property type="project" value="InterPro"/>
</dbReference>
<sequence length="53" mass="6422">MECLSKSDLHKKISLLREQLIDYNLKINKKELLELSKQLDELILEYTKRYLIN</sequence>
<name>A0A285HM88_9FIRM</name>
<dbReference type="GO" id="GO:0043937">
    <property type="term" value="P:regulation of sporulation"/>
    <property type="evidence" value="ECO:0007669"/>
    <property type="project" value="InterPro"/>
</dbReference>
<evidence type="ECO:0000313" key="1">
    <source>
        <dbReference type="EMBL" id="SNY36858.1"/>
    </source>
</evidence>
<dbReference type="InterPro" id="IPR037208">
    <property type="entry name" value="Spo0E-like_sf"/>
</dbReference>
<organism evidence="1 2">
    <name type="scientific">Orenia metallireducens</name>
    <dbReference type="NCBI Taxonomy" id="1413210"/>
    <lineage>
        <taxon>Bacteria</taxon>
        <taxon>Bacillati</taxon>
        <taxon>Bacillota</taxon>
        <taxon>Clostridia</taxon>
        <taxon>Halanaerobiales</taxon>
        <taxon>Halobacteroidaceae</taxon>
        <taxon>Orenia</taxon>
    </lineage>
</organism>
<dbReference type="EMBL" id="OBDZ01000021">
    <property type="protein sequence ID" value="SNY36858.1"/>
    <property type="molecule type" value="Genomic_DNA"/>
</dbReference>
<gene>
    <name evidence="1" type="ORF">SAMN06265827_12147</name>
</gene>
<dbReference type="Pfam" id="PF09388">
    <property type="entry name" value="SpoOE-like"/>
    <property type="match status" value="1"/>
</dbReference>
<dbReference type="Gene3D" id="4.10.280.10">
    <property type="entry name" value="Helix-loop-helix DNA-binding domain"/>
    <property type="match status" value="1"/>
</dbReference>
<dbReference type="Proteomes" id="UP000219573">
    <property type="component" value="Unassembled WGS sequence"/>
</dbReference>
<protein>
    <submittedName>
        <fullName evidence="1">Spo0E like sporulation regulatory protein</fullName>
    </submittedName>
</protein>
<reference evidence="2" key="1">
    <citation type="submission" date="2017-09" db="EMBL/GenBank/DDBJ databases">
        <authorList>
            <person name="Varghese N."/>
            <person name="Submissions S."/>
        </authorList>
    </citation>
    <scope>NUCLEOTIDE SEQUENCE [LARGE SCALE GENOMIC DNA]</scope>
    <source>
        <strain evidence="2">MSL47</strain>
    </source>
</reference>